<evidence type="ECO:0000256" key="2">
    <source>
        <dbReference type="ARBA" id="ARBA00022803"/>
    </source>
</evidence>
<dbReference type="PANTHER" id="PTHR45641">
    <property type="entry name" value="TETRATRICOPEPTIDE REPEAT PROTEIN (AFU_ORTHOLOGUE AFUA_6G03870)"/>
    <property type="match status" value="1"/>
</dbReference>
<dbReference type="Proteomes" id="UP000663870">
    <property type="component" value="Unassembled WGS sequence"/>
</dbReference>
<feature type="repeat" description="TPR" evidence="3">
    <location>
        <begin position="448"/>
        <end position="481"/>
    </location>
</feature>
<feature type="repeat" description="TPR" evidence="3">
    <location>
        <begin position="490"/>
        <end position="523"/>
    </location>
</feature>
<keyword evidence="1" id="KW-0677">Repeat</keyword>
<dbReference type="Pfam" id="PF13424">
    <property type="entry name" value="TPR_12"/>
    <property type="match status" value="1"/>
</dbReference>
<dbReference type="PROSITE" id="PS50293">
    <property type="entry name" value="TPR_REGION"/>
    <property type="match status" value="1"/>
</dbReference>
<dbReference type="Gene3D" id="3.90.176.10">
    <property type="entry name" value="Toxin ADP-ribosyltransferase, Chain A, domain 1"/>
    <property type="match status" value="1"/>
</dbReference>
<dbReference type="AlphaFoldDB" id="A0A815V8M9"/>
<keyword evidence="2 3" id="KW-0802">TPR repeat</keyword>
<evidence type="ECO:0000313" key="4">
    <source>
        <dbReference type="EMBL" id="CAF1527430.1"/>
    </source>
</evidence>
<dbReference type="PANTHER" id="PTHR45641:SF19">
    <property type="entry name" value="NEPHROCYSTIN-3"/>
    <property type="match status" value="1"/>
</dbReference>
<proteinExistence type="predicted"/>
<dbReference type="PROSITE" id="PS51996">
    <property type="entry name" value="TR_MART"/>
    <property type="match status" value="1"/>
</dbReference>
<dbReference type="SUPFAM" id="SSF56399">
    <property type="entry name" value="ADP-ribosylation"/>
    <property type="match status" value="1"/>
</dbReference>
<name>A0A815V8M9_9BILA</name>
<dbReference type="InterPro" id="IPR011990">
    <property type="entry name" value="TPR-like_helical_dom_sf"/>
</dbReference>
<evidence type="ECO:0000313" key="5">
    <source>
        <dbReference type="Proteomes" id="UP000663870"/>
    </source>
</evidence>
<evidence type="ECO:0000256" key="1">
    <source>
        <dbReference type="ARBA" id="ARBA00022737"/>
    </source>
</evidence>
<dbReference type="SUPFAM" id="SSF48452">
    <property type="entry name" value="TPR-like"/>
    <property type="match status" value="2"/>
</dbReference>
<keyword evidence="5" id="KW-1185">Reference proteome</keyword>
<protein>
    <recommendedName>
        <fullName evidence="6">NAD(P)(+)--arginine ADP-ribosyltransferase</fullName>
    </recommendedName>
</protein>
<dbReference type="Pfam" id="PF13374">
    <property type="entry name" value="TPR_10"/>
    <property type="match status" value="1"/>
</dbReference>
<organism evidence="4 5">
    <name type="scientific">Rotaria sordida</name>
    <dbReference type="NCBI Taxonomy" id="392033"/>
    <lineage>
        <taxon>Eukaryota</taxon>
        <taxon>Metazoa</taxon>
        <taxon>Spiralia</taxon>
        <taxon>Gnathifera</taxon>
        <taxon>Rotifera</taxon>
        <taxon>Eurotatoria</taxon>
        <taxon>Bdelloidea</taxon>
        <taxon>Philodinida</taxon>
        <taxon>Philodinidae</taxon>
        <taxon>Rotaria</taxon>
    </lineage>
</organism>
<dbReference type="Gene3D" id="1.25.40.10">
    <property type="entry name" value="Tetratricopeptide repeat domain"/>
    <property type="match status" value="2"/>
</dbReference>
<dbReference type="EMBL" id="CAJNOL010002764">
    <property type="protein sequence ID" value="CAF1527430.1"/>
    <property type="molecule type" value="Genomic_DNA"/>
</dbReference>
<comment type="caution">
    <text evidence="4">The sequence shown here is derived from an EMBL/GenBank/DDBJ whole genome shotgun (WGS) entry which is preliminary data.</text>
</comment>
<dbReference type="SMART" id="SM00028">
    <property type="entry name" value="TPR"/>
    <property type="match status" value="5"/>
</dbReference>
<dbReference type="PROSITE" id="PS50005">
    <property type="entry name" value="TPR"/>
    <property type="match status" value="3"/>
</dbReference>
<evidence type="ECO:0000256" key="3">
    <source>
        <dbReference type="PROSITE-ProRule" id="PRU00339"/>
    </source>
</evidence>
<accession>A0A815V8M9</accession>
<feature type="repeat" description="TPR" evidence="3">
    <location>
        <begin position="532"/>
        <end position="565"/>
    </location>
</feature>
<sequence>MTNNSQRNRGPYDVERNLEDVTLIWCDPNIDDSSDSQHTQTLLRESNNYAQFYTDPQLCLDFIRSIKDEKIFLVISDAFEKQIVPEVYSLSTVNSIFIFCTDHEHYTSLSHPDQSKKTIRMFADKQALIKSMRSRIHLVTKQTMEFSLFDENRQKSTKNLSKESASFLGFQILFTILRKIPRTDQALHDMLEKCSDYYRSNNAELRKIEEFRMTYTMDKAAEWYTADSFVYRLVKKVLRTEDIELLYLFRFYIVDLCSQLEREHKKLSSTQVLTLYRGQEMPTEEFEKLQQSIGIPISPNGFFSTSRYLSVAFTFIANRHNTDETKTVLFEITADPRLESVIFADIETYSRIQEEKEVLFSLGAVFIITHVRYDSSMNIWKVYMTATDEGSQQANEYLKFTQKQMEAEYSPIILFGYLLWRDVGEVDKAEKYFKILLKSLPYDHEDIPSVYHQMGNIFFEKGEWNMALDFYMKAYDLRCQRLPSDHLQIASSLNRIGAVYEDKQDFDQALDYWKRSFAIYQKNYSSDHLNIARTLANIGIVFRQKKEYDNALDCFTKALEMYKHVLPEHHCITARCLCNIGFVYEVQLNFGRALEFYYQTYEMNQKVLPSEHIYLTKDLNGIVNTYNKNGEREKAINFCNMKLAEQRLNLPKNHPRIGHTLQTIGDIYSETDSTQAFSYYHEALTIFERCTPPDQQARADCLEHIGDLYYSLGTYE</sequence>
<dbReference type="InterPro" id="IPR019734">
    <property type="entry name" value="TPR_rpt"/>
</dbReference>
<gene>
    <name evidence="4" type="ORF">JXQ802_LOCUS41983</name>
</gene>
<evidence type="ECO:0008006" key="6">
    <source>
        <dbReference type="Google" id="ProtNLM"/>
    </source>
</evidence>
<reference evidence="4" key="1">
    <citation type="submission" date="2021-02" db="EMBL/GenBank/DDBJ databases">
        <authorList>
            <person name="Nowell W R."/>
        </authorList>
    </citation>
    <scope>NUCLEOTIDE SEQUENCE</scope>
</reference>